<organism evidence="1 2">
    <name type="scientific">Pseudomonas gessardii</name>
    <dbReference type="NCBI Taxonomy" id="78544"/>
    <lineage>
        <taxon>Bacteria</taxon>
        <taxon>Pseudomonadati</taxon>
        <taxon>Pseudomonadota</taxon>
        <taxon>Gammaproteobacteria</taxon>
        <taxon>Pseudomonadales</taxon>
        <taxon>Pseudomonadaceae</taxon>
        <taxon>Pseudomonas</taxon>
    </lineage>
</organism>
<reference evidence="1 2" key="1">
    <citation type="journal article" date="2020" name="Front. Microbiol.">
        <title>Genetic Organization of the aprX-lipA2 Operon Affects the Proteolytic Potential of Pseudomonas Species in Milk.</title>
        <authorList>
            <person name="Maier C."/>
            <person name="Huptas C."/>
            <person name="von Neubeck M."/>
            <person name="Scherer S."/>
            <person name="Wenning M."/>
            <person name="Lucking G."/>
        </authorList>
    </citation>
    <scope>NUCLEOTIDE SEQUENCE [LARGE SCALE GENOMIC DNA]</scope>
    <source>
        <strain evidence="1 2">G4779</strain>
    </source>
</reference>
<dbReference type="InterPro" id="IPR010780">
    <property type="entry name" value="DUF1375"/>
</dbReference>
<proteinExistence type="predicted"/>
<dbReference type="Proteomes" id="UP000542111">
    <property type="component" value="Unassembled WGS sequence"/>
</dbReference>
<dbReference type="EMBL" id="JAAQYP010000003">
    <property type="protein sequence ID" value="NNA93968.1"/>
    <property type="molecule type" value="Genomic_DNA"/>
</dbReference>
<keyword evidence="1" id="KW-0449">Lipoprotein</keyword>
<evidence type="ECO:0000313" key="1">
    <source>
        <dbReference type="EMBL" id="NNA93968.1"/>
    </source>
</evidence>
<protein>
    <submittedName>
        <fullName evidence="1">YceK/YidQ family lipoprotein</fullName>
    </submittedName>
</protein>
<name>A0A7Y1MKR6_9PSED</name>
<sequence length="162" mass="18088">MTRSAGAEKGREFIDSARRFLKNIPAKCRHIRLTQSWVRLCAPYQRGLPVNPTNILLLAAIVLSTTACGTLDTVFREDAVASQKLKDLRSHCESVPRIYSGVVYDFCSLNGEPNGKKSLDDQQIASVPWIAIDFALSGVLDTLVLPYTVYRQNRDGSIEIFR</sequence>
<dbReference type="Pfam" id="PF07119">
    <property type="entry name" value="DUF1375"/>
    <property type="match status" value="1"/>
</dbReference>
<comment type="caution">
    <text evidence="1">The sequence shown here is derived from an EMBL/GenBank/DDBJ whole genome shotgun (WGS) entry which is preliminary data.</text>
</comment>
<gene>
    <name evidence="1" type="ORF">HBO33_02225</name>
</gene>
<evidence type="ECO:0000313" key="2">
    <source>
        <dbReference type="Proteomes" id="UP000542111"/>
    </source>
</evidence>
<dbReference type="AlphaFoldDB" id="A0A7Y1MKR6"/>
<accession>A0A7Y1MKR6</accession>